<dbReference type="GeneID" id="37223867"/>
<dbReference type="Proteomes" id="UP000249402">
    <property type="component" value="Unassembled WGS sequence"/>
</dbReference>
<organism evidence="2 3">
    <name type="scientific">Aspergillus ibericus CBS 121593</name>
    <dbReference type="NCBI Taxonomy" id="1448316"/>
    <lineage>
        <taxon>Eukaryota</taxon>
        <taxon>Fungi</taxon>
        <taxon>Dikarya</taxon>
        <taxon>Ascomycota</taxon>
        <taxon>Pezizomycotina</taxon>
        <taxon>Eurotiomycetes</taxon>
        <taxon>Eurotiomycetidae</taxon>
        <taxon>Eurotiales</taxon>
        <taxon>Aspergillaceae</taxon>
        <taxon>Aspergillus</taxon>
        <taxon>Aspergillus subgen. Circumdati</taxon>
    </lineage>
</organism>
<gene>
    <name evidence="2" type="ORF">BO80DRAFT_423225</name>
</gene>
<dbReference type="OrthoDB" id="4222821at2759"/>
<feature type="non-terminal residue" evidence="2">
    <location>
        <position position="86"/>
    </location>
</feature>
<name>A0A395H5Y0_9EURO</name>
<proteinExistence type="predicted"/>
<dbReference type="EMBL" id="KZ824428">
    <property type="protein sequence ID" value="RAL03297.1"/>
    <property type="molecule type" value="Genomic_DNA"/>
</dbReference>
<reference evidence="2 3" key="1">
    <citation type="submission" date="2018-02" db="EMBL/GenBank/DDBJ databases">
        <title>The genomes of Aspergillus section Nigri reveals drivers in fungal speciation.</title>
        <authorList>
            <consortium name="DOE Joint Genome Institute"/>
            <person name="Vesth T.C."/>
            <person name="Nybo J."/>
            <person name="Theobald S."/>
            <person name="Brandl J."/>
            <person name="Frisvad J.C."/>
            <person name="Nielsen K.F."/>
            <person name="Lyhne E.K."/>
            <person name="Kogle M.E."/>
            <person name="Kuo A."/>
            <person name="Riley R."/>
            <person name="Clum A."/>
            <person name="Nolan M."/>
            <person name="Lipzen A."/>
            <person name="Salamov A."/>
            <person name="Henrissat B."/>
            <person name="Wiebenga A."/>
            <person name="De vries R.P."/>
            <person name="Grigoriev I.V."/>
            <person name="Mortensen U.H."/>
            <person name="Andersen M.R."/>
            <person name="Baker S.E."/>
        </authorList>
    </citation>
    <scope>NUCLEOTIDE SEQUENCE [LARGE SCALE GENOMIC DNA]</scope>
    <source>
        <strain evidence="2 3">CBS 121593</strain>
    </source>
</reference>
<dbReference type="AlphaFoldDB" id="A0A395H5Y0"/>
<dbReference type="RefSeq" id="XP_025577624.1">
    <property type="nucleotide sequence ID" value="XM_025719002.1"/>
</dbReference>
<dbReference type="VEuPathDB" id="FungiDB:BO80DRAFT_423225"/>
<protein>
    <submittedName>
        <fullName evidence="2">Uncharacterized protein</fullName>
    </submittedName>
</protein>
<sequence length="86" mass="9363">MLERIERLLGVSLVSSALPGSPDGNGDINLGPPTQRDEGILDRTSASALLELMLKQNDLDYFKEVDGGAASVKQTLHDMKEILKRI</sequence>
<feature type="region of interest" description="Disordered" evidence="1">
    <location>
        <begin position="15"/>
        <end position="39"/>
    </location>
</feature>
<evidence type="ECO:0000256" key="1">
    <source>
        <dbReference type="SAM" id="MobiDB-lite"/>
    </source>
</evidence>
<evidence type="ECO:0000313" key="2">
    <source>
        <dbReference type="EMBL" id="RAL03297.1"/>
    </source>
</evidence>
<evidence type="ECO:0000313" key="3">
    <source>
        <dbReference type="Proteomes" id="UP000249402"/>
    </source>
</evidence>
<keyword evidence="3" id="KW-1185">Reference proteome</keyword>
<accession>A0A395H5Y0</accession>